<dbReference type="EMBL" id="AMBO01000062">
    <property type="protein sequence ID" value="EKD05611.1"/>
    <property type="molecule type" value="Genomic_DNA"/>
</dbReference>
<sequence length="340" mass="39042">MATLDILVFPHILDDVLHQLHLDGQFQTLARCRATCSTVKDVIDLRIPKLIIILQSDSFPDGYTRGSGKEPQRLLFVGKQIRLWPSCTEGWTRSPFDQVVDLHPRRAGMATSLPIKPRWEAPRRVPVLRLLDFDCRRPLPPCSADTLIIFPTSSSHPAVSIHSHIHLPRDAHRIVIHLPYNPSRLFIDYRSDCSFSYKFAPQSQAYSPQYRDVVQQCQEVILVLPNTPEDVVTRDLPNLPCWAKSVLQAVYHNSALQVTVLADKWDWQWLIDDRCPEEPWLQTITDHSKRLELAWGSCWARDIAAEFPLTGSVLDRVKCMTKAEYEAHVGSRMLRLMLKQ</sequence>
<dbReference type="Proteomes" id="UP000006757">
    <property type="component" value="Unassembled WGS sequence"/>
</dbReference>
<protein>
    <submittedName>
        <fullName evidence="1">Uncharacterized protein</fullName>
    </submittedName>
</protein>
<keyword evidence="2" id="KW-1185">Reference proteome</keyword>
<gene>
    <name evidence="1" type="ORF">A1Q2_00101</name>
</gene>
<accession>K1VYD1</accession>
<dbReference type="InParanoid" id="K1VYD1"/>
<proteinExistence type="predicted"/>
<comment type="caution">
    <text evidence="1">The sequence shown here is derived from an EMBL/GenBank/DDBJ whole genome shotgun (WGS) entry which is preliminary data.</text>
</comment>
<reference evidence="1 2" key="1">
    <citation type="journal article" date="2012" name="Eukaryot. Cell">
        <title>Genome sequence of the Trichosporon asahii environmental strain CBS 8904.</title>
        <authorList>
            <person name="Yang R.Y."/>
            <person name="Li H.T."/>
            <person name="Zhu H."/>
            <person name="Zhou G.P."/>
            <person name="Wang M."/>
            <person name="Wang L."/>
        </authorList>
    </citation>
    <scope>NUCLEOTIDE SEQUENCE [LARGE SCALE GENOMIC DNA]</scope>
    <source>
        <strain evidence="1 2">CBS 8904</strain>
    </source>
</reference>
<dbReference type="AlphaFoldDB" id="K1VYD1"/>
<evidence type="ECO:0000313" key="2">
    <source>
        <dbReference type="Proteomes" id="UP000006757"/>
    </source>
</evidence>
<name>K1VYD1_TRIAC</name>
<evidence type="ECO:0000313" key="1">
    <source>
        <dbReference type="EMBL" id="EKD05611.1"/>
    </source>
</evidence>
<dbReference type="HOGENOM" id="CLU_073667_0_0_1"/>
<organism evidence="1 2">
    <name type="scientific">Trichosporon asahii var. asahii (strain CBS 8904)</name>
    <name type="common">Yeast</name>
    <dbReference type="NCBI Taxonomy" id="1220162"/>
    <lineage>
        <taxon>Eukaryota</taxon>
        <taxon>Fungi</taxon>
        <taxon>Dikarya</taxon>
        <taxon>Basidiomycota</taxon>
        <taxon>Agaricomycotina</taxon>
        <taxon>Tremellomycetes</taxon>
        <taxon>Trichosporonales</taxon>
        <taxon>Trichosporonaceae</taxon>
        <taxon>Trichosporon</taxon>
    </lineage>
</organism>